<dbReference type="PaxDb" id="67767-A0A0J7KT45"/>
<dbReference type="AlphaFoldDB" id="A0A0J7KT45"/>
<feature type="compositionally biased region" description="Basic and acidic residues" evidence="1">
    <location>
        <begin position="134"/>
        <end position="149"/>
    </location>
</feature>
<sequence>MARGKKLYSETGGMSAGRFLNRWPSRCSRCGRDTHRPSTGYGPSVYKRVAQSDRSSNQGGGDREAGTWPTNWQHESSYGKDDKVYCNQGNAGEDSTCKRRRSNCEGCQDCSADGIGEGWWEAERRQRYKPRSGSRADENVTDSGRESGKRVAHGIYSTSKYSKDELPALPSRMRPADQMLYSSIFDEIKSIMIDIPLSDLRPTKGKVFKLTRYMGRTASYWPMRPWVTSCYPLYLYHSTVHAMGQVEVARDILAIAGLIQEKLSNILAIYHSDAYRGYLKQISGHCFPKVFTHGPGYMLYVHMHWLTAKCPYTEQQILDDVDEWVSSDIDGKKKQLDDRMCERVLDRVFTTWYKGETDGHLSFNEYCNDYARWGTSGGAPKVRMDGQDYRSMWAWSIYHSTDHETGELLMDYDLYARALKERTSSTIALKEEPAKTREIITTTMASYLRQSYLMYRWGPPRIPSPISSSTWLGRFERNAPLWYGSIDGERFDHCIPSQFICGIVSRLGALDGETEWVAKEIKHMQDLVVH</sequence>
<evidence type="ECO:0000313" key="3">
    <source>
        <dbReference type="Proteomes" id="UP000036403"/>
    </source>
</evidence>
<accession>A0A0J7KT45</accession>
<organism evidence="2 3">
    <name type="scientific">Lasius niger</name>
    <name type="common">Black garden ant</name>
    <dbReference type="NCBI Taxonomy" id="67767"/>
    <lineage>
        <taxon>Eukaryota</taxon>
        <taxon>Metazoa</taxon>
        <taxon>Ecdysozoa</taxon>
        <taxon>Arthropoda</taxon>
        <taxon>Hexapoda</taxon>
        <taxon>Insecta</taxon>
        <taxon>Pterygota</taxon>
        <taxon>Neoptera</taxon>
        <taxon>Endopterygota</taxon>
        <taxon>Hymenoptera</taxon>
        <taxon>Apocrita</taxon>
        <taxon>Aculeata</taxon>
        <taxon>Formicoidea</taxon>
        <taxon>Formicidae</taxon>
        <taxon>Formicinae</taxon>
        <taxon>Lasius</taxon>
        <taxon>Lasius</taxon>
    </lineage>
</organism>
<feature type="region of interest" description="Disordered" evidence="1">
    <location>
        <begin position="124"/>
        <end position="151"/>
    </location>
</feature>
<gene>
    <name evidence="2" type="ORF">RF55_6402</name>
</gene>
<dbReference type="OrthoDB" id="7487738at2759"/>
<evidence type="ECO:0000313" key="2">
    <source>
        <dbReference type="EMBL" id="KMQ93496.1"/>
    </source>
</evidence>
<dbReference type="Proteomes" id="UP000036403">
    <property type="component" value="Unassembled WGS sequence"/>
</dbReference>
<evidence type="ECO:0000256" key="1">
    <source>
        <dbReference type="SAM" id="MobiDB-lite"/>
    </source>
</evidence>
<name>A0A0J7KT45_LASNI</name>
<feature type="region of interest" description="Disordered" evidence="1">
    <location>
        <begin position="31"/>
        <end position="76"/>
    </location>
</feature>
<protein>
    <submittedName>
        <fullName evidence="2">Gag-pol fusion protein</fullName>
    </submittedName>
</protein>
<proteinExistence type="predicted"/>
<keyword evidence="3" id="KW-1185">Reference proteome</keyword>
<comment type="caution">
    <text evidence="2">The sequence shown here is derived from an EMBL/GenBank/DDBJ whole genome shotgun (WGS) entry which is preliminary data.</text>
</comment>
<reference evidence="2 3" key="1">
    <citation type="submission" date="2015-04" db="EMBL/GenBank/DDBJ databases">
        <title>Lasius niger genome sequencing.</title>
        <authorList>
            <person name="Konorov E.A."/>
            <person name="Nikitin M.A."/>
            <person name="Kirill M.V."/>
            <person name="Chang P."/>
        </authorList>
    </citation>
    <scope>NUCLEOTIDE SEQUENCE [LARGE SCALE GENOMIC DNA]</scope>
    <source>
        <tissue evidence="2">Whole</tissue>
    </source>
</reference>
<dbReference type="EMBL" id="LBMM01003471">
    <property type="protein sequence ID" value="KMQ93496.1"/>
    <property type="molecule type" value="Genomic_DNA"/>
</dbReference>